<feature type="chain" id="PRO_5021822189" description="Peptidase M12A domain-containing protein" evidence="2">
    <location>
        <begin position="21"/>
        <end position="717"/>
    </location>
</feature>
<dbReference type="RefSeq" id="WP_142942346.1">
    <property type="nucleotide sequence ID" value="NZ_VIKR01000003.1"/>
</dbReference>
<keyword evidence="1" id="KW-0862">Zinc</keyword>
<keyword evidence="1" id="KW-0645">Protease</keyword>
<evidence type="ECO:0000313" key="4">
    <source>
        <dbReference type="EMBL" id="TQV73638.1"/>
    </source>
</evidence>
<dbReference type="SMART" id="SM00235">
    <property type="entry name" value="ZnMc"/>
    <property type="match status" value="1"/>
</dbReference>
<dbReference type="Gene3D" id="3.80.10.10">
    <property type="entry name" value="Ribonuclease Inhibitor"/>
    <property type="match status" value="1"/>
</dbReference>
<feature type="binding site" evidence="1">
    <location>
        <position position="160"/>
    </location>
    <ligand>
        <name>Zn(2+)</name>
        <dbReference type="ChEBI" id="CHEBI:29105"/>
        <note>catalytic</note>
    </ligand>
</feature>
<dbReference type="PROSITE" id="PS51864">
    <property type="entry name" value="ASTACIN"/>
    <property type="match status" value="1"/>
</dbReference>
<feature type="binding site" evidence="1">
    <location>
        <position position="150"/>
    </location>
    <ligand>
        <name>Zn(2+)</name>
        <dbReference type="ChEBI" id="CHEBI:29105"/>
        <note>catalytic</note>
    </ligand>
</feature>
<comment type="caution">
    <text evidence="4">The sequence shown here is derived from an EMBL/GenBank/DDBJ whole genome shotgun (WGS) entry which is preliminary data.</text>
</comment>
<gene>
    <name evidence="4" type="ORF">FLL45_12245</name>
</gene>
<evidence type="ECO:0000313" key="5">
    <source>
        <dbReference type="Proteomes" id="UP000317839"/>
    </source>
</evidence>
<dbReference type="Gene3D" id="2.60.120.380">
    <property type="match status" value="3"/>
</dbReference>
<dbReference type="InterPro" id="IPR032675">
    <property type="entry name" value="LRR_dom_sf"/>
</dbReference>
<dbReference type="GO" id="GO:0006508">
    <property type="term" value="P:proteolysis"/>
    <property type="evidence" value="ECO:0007669"/>
    <property type="project" value="UniProtKB-KW"/>
</dbReference>
<dbReference type="OrthoDB" id="6188952at2"/>
<evidence type="ECO:0000259" key="3">
    <source>
        <dbReference type="PROSITE" id="PS51864"/>
    </source>
</evidence>
<dbReference type="InterPro" id="IPR024079">
    <property type="entry name" value="MetalloPept_cat_dom_sf"/>
</dbReference>
<keyword evidence="1" id="KW-0378">Hydrolase</keyword>
<dbReference type="InterPro" id="IPR001506">
    <property type="entry name" value="Peptidase_M12A"/>
</dbReference>
<accession>A0A545T8Y4</accession>
<dbReference type="GO" id="GO:0008270">
    <property type="term" value="F:zinc ion binding"/>
    <property type="evidence" value="ECO:0007669"/>
    <property type="project" value="UniProtKB-UniRule"/>
</dbReference>
<proteinExistence type="predicted"/>
<dbReference type="PRINTS" id="PR00480">
    <property type="entry name" value="ASTACIN"/>
</dbReference>
<feature type="binding site" evidence="1">
    <location>
        <position position="154"/>
    </location>
    <ligand>
        <name>Zn(2+)</name>
        <dbReference type="ChEBI" id="CHEBI:29105"/>
        <note>catalytic</note>
    </ligand>
</feature>
<dbReference type="PANTHER" id="PTHR10127">
    <property type="entry name" value="DISCOIDIN, CUB, EGF, LAMININ , AND ZINC METALLOPROTEASE DOMAIN CONTAINING"/>
    <property type="match status" value="1"/>
</dbReference>
<dbReference type="Proteomes" id="UP000317839">
    <property type="component" value="Unassembled WGS sequence"/>
</dbReference>
<dbReference type="AlphaFoldDB" id="A0A545T8Y4"/>
<dbReference type="Gene3D" id="3.40.390.10">
    <property type="entry name" value="Collagenase (Catalytic Domain)"/>
    <property type="match status" value="1"/>
</dbReference>
<dbReference type="InterPro" id="IPR007280">
    <property type="entry name" value="Peptidase_C_arc/bac"/>
</dbReference>
<feature type="domain" description="Peptidase M12A" evidence="3">
    <location>
        <begin position="59"/>
        <end position="252"/>
    </location>
</feature>
<sequence>MRPLKNLLLLLITFSTVAINASSLKNNQIENSTISSTLINYEGKSYQVIDDMWVPDGPQAYNFDMNKDKWKDGKVYYEFAEDVTAENRERFIDAYRVWESVAELEFIERTVQENYIYVQNDNRNYAIVGMVGGKQILSMVSWHSKYIIVHEIGHSLGMWHEHMRSDRDEYVTILEDNINPNQRYNFTKRQTLNYSSYDFLSIMHYGLGAYSTNGSRTIEPHPQYFPIAEFAGQRNFISGGDQIAMARRYGAKKLSFSDQNFESYLLNNFDVNGDGAIDSIEAASVTNITTPGNGTITSIEGIQHFRYLNYLNVSNENLESLPELPSRLDTLIAKNNYFTIADFNWHTPPLISYIDVSENWLDIYQCENLIDLKNALGDGHLVYSPAADGSIIICDETTQNQLLNGRVKEDLRSKGVKTFYIDVPANQTQLIIQTIRYQGLGGGLMDLYVAFDQIPNETSFDYASENSGNTEFVEISNPSEGRWYITLVPNDRSFENVSLTATYTEQSIDSGKLQNGIAKSQLSANENEVLNYYIDIPQNAQALSFQIQGGVGDADLYVKAGSEPTLTSFDCRPYKNGNQESCSFNEPETTRYYVAIIGYKDFSGLSLVANYQVNEPPQGGFASVDNLQGIAQSWQYFNISIPADMSLLTINISGGSGDADLYVDTETQPSLYQYSCRPYKNGNAETCSFENPRMGNWYIGIRGYTDYNGVTLSVEWQ</sequence>
<dbReference type="SUPFAM" id="SSF55486">
    <property type="entry name" value="Metalloproteases ('zincins'), catalytic domain"/>
    <property type="match status" value="1"/>
</dbReference>
<comment type="caution">
    <text evidence="1">Lacks conserved residue(s) required for the propagation of feature annotation.</text>
</comment>
<dbReference type="GO" id="GO:0004222">
    <property type="term" value="F:metalloendopeptidase activity"/>
    <property type="evidence" value="ECO:0007669"/>
    <property type="project" value="UniProtKB-UniRule"/>
</dbReference>
<name>A0A545T8Y4_9GAMM</name>
<evidence type="ECO:0000256" key="1">
    <source>
        <dbReference type="PROSITE-ProRule" id="PRU01211"/>
    </source>
</evidence>
<feature type="active site" evidence="1">
    <location>
        <position position="151"/>
    </location>
</feature>
<dbReference type="Pfam" id="PF04151">
    <property type="entry name" value="PPC"/>
    <property type="match status" value="3"/>
</dbReference>
<dbReference type="Pfam" id="PF01400">
    <property type="entry name" value="Astacin"/>
    <property type="match status" value="1"/>
</dbReference>
<feature type="signal peptide" evidence="2">
    <location>
        <begin position="1"/>
        <end position="20"/>
    </location>
</feature>
<comment type="cofactor">
    <cofactor evidence="1">
        <name>Zn(2+)</name>
        <dbReference type="ChEBI" id="CHEBI:29105"/>
    </cofactor>
    <text evidence="1">Binds 1 zinc ion per subunit.</text>
</comment>
<dbReference type="EMBL" id="VIKR01000003">
    <property type="protein sequence ID" value="TQV73638.1"/>
    <property type="molecule type" value="Genomic_DNA"/>
</dbReference>
<keyword evidence="1" id="KW-0482">Metalloprotease</keyword>
<dbReference type="InterPro" id="IPR006026">
    <property type="entry name" value="Peptidase_Metallo"/>
</dbReference>
<dbReference type="SUPFAM" id="SSF52058">
    <property type="entry name" value="L domain-like"/>
    <property type="match status" value="1"/>
</dbReference>
<organism evidence="4 5">
    <name type="scientific">Aliikangiella marina</name>
    <dbReference type="NCBI Taxonomy" id="1712262"/>
    <lineage>
        <taxon>Bacteria</taxon>
        <taxon>Pseudomonadati</taxon>
        <taxon>Pseudomonadota</taxon>
        <taxon>Gammaproteobacteria</taxon>
        <taxon>Oceanospirillales</taxon>
        <taxon>Pleioneaceae</taxon>
        <taxon>Aliikangiella</taxon>
    </lineage>
</organism>
<keyword evidence="1" id="KW-0479">Metal-binding</keyword>
<dbReference type="PANTHER" id="PTHR10127:SF850">
    <property type="entry name" value="METALLOENDOPEPTIDASE"/>
    <property type="match status" value="1"/>
</dbReference>
<keyword evidence="2" id="KW-0732">Signal</keyword>
<keyword evidence="5" id="KW-1185">Reference proteome</keyword>
<reference evidence="4 5" key="1">
    <citation type="submission" date="2019-06" db="EMBL/GenBank/DDBJ databases">
        <title>Draft genome of Aliikangiella marina GYP-15.</title>
        <authorList>
            <person name="Wang G."/>
        </authorList>
    </citation>
    <scope>NUCLEOTIDE SEQUENCE [LARGE SCALE GENOMIC DNA]</scope>
    <source>
        <strain evidence="4 5">GYP-15</strain>
    </source>
</reference>
<evidence type="ECO:0000256" key="2">
    <source>
        <dbReference type="SAM" id="SignalP"/>
    </source>
</evidence>
<protein>
    <recommendedName>
        <fullName evidence="3">Peptidase M12A domain-containing protein</fullName>
    </recommendedName>
</protein>